<evidence type="ECO:0000256" key="2">
    <source>
        <dbReference type="ARBA" id="ARBA00023125"/>
    </source>
</evidence>
<dbReference type="InterPro" id="IPR022691">
    <property type="entry name" value="Tscrpt_elong_fac_GreA/B_N"/>
</dbReference>
<dbReference type="Gene3D" id="1.10.287.180">
    <property type="entry name" value="Transcription elongation factor, GreA/GreB, N-terminal domain"/>
    <property type="match status" value="1"/>
</dbReference>
<dbReference type="EMBL" id="JABFUB010000002">
    <property type="protein sequence ID" value="MCG6660818.1"/>
    <property type="molecule type" value="Genomic_DNA"/>
</dbReference>
<dbReference type="Proteomes" id="UP000814353">
    <property type="component" value="Unassembled WGS sequence"/>
</dbReference>
<evidence type="ECO:0000313" key="11">
    <source>
        <dbReference type="Proteomes" id="UP000814353"/>
    </source>
</evidence>
<dbReference type="AlphaFoldDB" id="A0A7V9W175"/>
<keyword evidence="2 4" id="KW-0238">DNA-binding</keyword>
<feature type="compositionally biased region" description="Basic and acidic residues" evidence="5">
    <location>
        <begin position="8"/>
        <end position="20"/>
    </location>
</feature>
<feature type="region of interest" description="Disordered" evidence="5">
    <location>
        <begin position="1"/>
        <end position="25"/>
    </location>
</feature>
<name>A0A7V9W175_9GAMM</name>
<dbReference type="InterPro" id="IPR036805">
    <property type="entry name" value="Tscrpt_elong_fac_GreA/B_N_sf"/>
</dbReference>
<dbReference type="InterPro" id="IPR036953">
    <property type="entry name" value="GreA/GreB_C_sf"/>
</dbReference>
<dbReference type="HAMAP" id="MF_00105">
    <property type="entry name" value="GreA_GreB"/>
    <property type="match status" value="1"/>
</dbReference>
<feature type="domain" description="Transcription elongation factor GreA/GreB C-terminal" evidence="6">
    <location>
        <begin position="100"/>
        <end position="173"/>
    </location>
</feature>
<evidence type="ECO:0000256" key="5">
    <source>
        <dbReference type="SAM" id="MobiDB-lite"/>
    </source>
</evidence>
<dbReference type="InterPro" id="IPR006358">
    <property type="entry name" value="Tscrpt_elong_fac_GreB"/>
</dbReference>
<dbReference type="NCBIfam" id="NF002506">
    <property type="entry name" value="PRK01885.1"/>
    <property type="match status" value="1"/>
</dbReference>
<dbReference type="InterPro" id="IPR001437">
    <property type="entry name" value="Tscrpt_elong_fac_GreA/B_C"/>
</dbReference>
<dbReference type="GO" id="GO:0070063">
    <property type="term" value="F:RNA polymerase binding"/>
    <property type="evidence" value="ECO:0007669"/>
    <property type="project" value="InterPro"/>
</dbReference>
<dbReference type="EMBL" id="JACEFT010000010">
    <property type="protein sequence ID" value="MBA2779178.1"/>
    <property type="molecule type" value="Genomic_DNA"/>
</dbReference>
<dbReference type="PANTHER" id="PTHR30437:SF6">
    <property type="entry name" value="TRANSCRIPTION ELONGATION FACTOR GREB"/>
    <property type="match status" value="1"/>
</dbReference>
<evidence type="ECO:0000256" key="3">
    <source>
        <dbReference type="ARBA" id="ARBA00023163"/>
    </source>
</evidence>
<dbReference type="FunFam" id="3.10.50.30:FF:000001">
    <property type="entry name" value="Transcription elongation factor GreA"/>
    <property type="match status" value="1"/>
</dbReference>
<comment type="similarity">
    <text evidence="4">Belongs to the GreA/GreB family. GreB subfamily.</text>
</comment>
<dbReference type="GO" id="GO:0003746">
    <property type="term" value="F:translation elongation factor activity"/>
    <property type="evidence" value="ECO:0007669"/>
    <property type="project" value="UniProtKB-KW"/>
</dbReference>
<evidence type="ECO:0000313" key="8">
    <source>
        <dbReference type="EMBL" id="MBA2779178.1"/>
    </source>
</evidence>
<evidence type="ECO:0000313" key="10">
    <source>
        <dbReference type="Proteomes" id="UP000518091"/>
    </source>
</evidence>
<dbReference type="SUPFAM" id="SSF54534">
    <property type="entry name" value="FKBP-like"/>
    <property type="match status" value="1"/>
</dbReference>
<evidence type="ECO:0000313" key="9">
    <source>
        <dbReference type="EMBL" id="MCG6660818.1"/>
    </source>
</evidence>
<reference evidence="9 11" key="1">
    <citation type="submission" date="2020-05" db="EMBL/GenBank/DDBJ databases">
        <title>Comparative genomic analysis of denitrifying bacteria from Halomonas genus.</title>
        <authorList>
            <person name="Wang L."/>
            <person name="Shao Z."/>
        </authorList>
    </citation>
    <scope>NUCLEOTIDE SEQUENCE [LARGE SCALE GENOMIC DNA]</scope>
    <source>
        <strain evidence="9 11">DSM 17331</strain>
    </source>
</reference>
<dbReference type="InterPro" id="IPR028624">
    <property type="entry name" value="Tscrpt_elong_fac_GreA/B"/>
</dbReference>
<dbReference type="Gene3D" id="3.10.50.30">
    <property type="entry name" value="Transcription elongation factor, GreA/GreB, C-terminal domain"/>
    <property type="match status" value="1"/>
</dbReference>
<keyword evidence="8" id="KW-0251">Elongation factor</keyword>
<dbReference type="SUPFAM" id="SSF46557">
    <property type="entry name" value="GreA transcript cleavage protein, N-terminal domain"/>
    <property type="match status" value="1"/>
</dbReference>
<comment type="function">
    <text evidence="4">Necessary for efficient RNA polymerase transcription elongation past template-encoded arresting sites. The arresting sites in DNA have the property of trapping a certain fraction of elongating RNA polymerases that pass through, resulting in locked ternary complexes. Cleavage of the nascent transcript by cleavage factors such as GreA or GreB allows the resumption of elongation from the new 3'terminus. GreB releases sequences of up to 9 nucleotides in length.</text>
</comment>
<sequence length="182" mass="20491">MKGRNMTRWRDPAKDPRQEPRSNLITAEGAARLRGILDHLSRIKRPELSAKVGEAAALGDRSENADYTYNKKELNRVIARIRYLTKRLDELQVVDRLPADTDKVYFGAFVTLEDEAGEEMQIRIVGHDETDTTKRWISVDAPLAKALLGKALDDDVTVKAPAGDTAYIITDIVYRDPATRAR</sequence>
<feature type="domain" description="Transcription elongation factor GreA/GreB N-terminal" evidence="7">
    <location>
        <begin position="24"/>
        <end position="93"/>
    </location>
</feature>
<comment type="caution">
    <text evidence="8">The sequence shown here is derived from an EMBL/GenBank/DDBJ whole genome shotgun (WGS) entry which is preliminary data.</text>
</comment>
<dbReference type="Pfam" id="PF03449">
    <property type="entry name" value="GreA_GreB_N"/>
    <property type="match status" value="1"/>
</dbReference>
<accession>A0A7V9W175</accession>
<reference evidence="8 10" key="2">
    <citation type="submission" date="2020-07" db="EMBL/GenBank/DDBJ databases">
        <title>Identification of Halomonas strains.</title>
        <authorList>
            <person name="Xiao Z."/>
            <person name="Shen J."/>
        </authorList>
    </citation>
    <scope>NUCLEOTIDE SEQUENCE [LARGE SCALE GENOMIC DNA]</scope>
    <source>
        <strain evidence="8 10">DSM 17331</strain>
    </source>
</reference>
<keyword evidence="3 4" id="KW-0804">Transcription</keyword>
<dbReference type="GO" id="GO:0006354">
    <property type="term" value="P:DNA-templated transcription elongation"/>
    <property type="evidence" value="ECO:0007669"/>
    <property type="project" value="TreeGrafter"/>
</dbReference>
<dbReference type="PIRSF" id="PIRSF006092">
    <property type="entry name" value="GreA_GreB"/>
    <property type="match status" value="1"/>
</dbReference>
<dbReference type="NCBIfam" id="TIGR01461">
    <property type="entry name" value="greB"/>
    <property type="match status" value="1"/>
</dbReference>
<proteinExistence type="inferred from homology"/>
<protein>
    <recommendedName>
        <fullName evidence="4">Transcription elongation factor GreB</fullName>
    </recommendedName>
    <alternativeName>
        <fullName evidence="4">Transcript cleavage factor GreB</fullName>
    </alternativeName>
</protein>
<dbReference type="PANTHER" id="PTHR30437">
    <property type="entry name" value="TRANSCRIPTION ELONGATION FACTOR GREA"/>
    <property type="match status" value="1"/>
</dbReference>
<dbReference type="GO" id="GO:0032784">
    <property type="term" value="P:regulation of DNA-templated transcription elongation"/>
    <property type="evidence" value="ECO:0007669"/>
    <property type="project" value="UniProtKB-UniRule"/>
</dbReference>
<keyword evidence="1 4" id="KW-0805">Transcription regulation</keyword>
<gene>
    <name evidence="4 8" type="primary">greB</name>
    <name evidence="8" type="ORF">H1D44_09725</name>
    <name evidence="9" type="ORF">HOP48_04540</name>
</gene>
<organism evidence="8 10">
    <name type="scientific">Billgrantia kenyensis</name>
    <dbReference type="NCBI Taxonomy" id="321266"/>
    <lineage>
        <taxon>Bacteria</taxon>
        <taxon>Pseudomonadati</taxon>
        <taxon>Pseudomonadota</taxon>
        <taxon>Gammaproteobacteria</taxon>
        <taxon>Oceanospirillales</taxon>
        <taxon>Halomonadaceae</taxon>
        <taxon>Billgrantia</taxon>
    </lineage>
</organism>
<evidence type="ECO:0000259" key="6">
    <source>
        <dbReference type="Pfam" id="PF01272"/>
    </source>
</evidence>
<dbReference type="InterPro" id="IPR023459">
    <property type="entry name" value="Tscrpt_elong_fac_GreA/B_fam"/>
</dbReference>
<dbReference type="HAMAP" id="MF_00930">
    <property type="entry name" value="GreB"/>
    <property type="match status" value="1"/>
</dbReference>
<dbReference type="Proteomes" id="UP000518091">
    <property type="component" value="Unassembled WGS sequence"/>
</dbReference>
<evidence type="ECO:0000259" key="7">
    <source>
        <dbReference type="Pfam" id="PF03449"/>
    </source>
</evidence>
<keyword evidence="8" id="KW-0648">Protein biosynthesis</keyword>
<dbReference type="RefSeq" id="WP_181514657.1">
    <property type="nucleotide sequence ID" value="NZ_JABFUB010000002.1"/>
</dbReference>
<dbReference type="FunFam" id="1.10.287.180:FF:000001">
    <property type="entry name" value="Transcription elongation factor GreA"/>
    <property type="match status" value="1"/>
</dbReference>
<evidence type="ECO:0000256" key="1">
    <source>
        <dbReference type="ARBA" id="ARBA00023015"/>
    </source>
</evidence>
<evidence type="ECO:0000256" key="4">
    <source>
        <dbReference type="HAMAP-Rule" id="MF_00930"/>
    </source>
</evidence>
<dbReference type="GO" id="GO:0003677">
    <property type="term" value="F:DNA binding"/>
    <property type="evidence" value="ECO:0007669"/>
    <property type="project" value="UniProtKB-UniRule"/>
</dbReference>
<keyword evidence="11" id="KW-1185">Reference proteome</keyword>
<dbReference type="Pfam" id="PF01272">
    <property type="entry name" value="GreA_GreB"/>
    <property type="match status" value="1"/>
</dbReference>